<keyword evidence="8" id="KW-1185">Reference proteome</keyword>
<dbReference type="InterPro" id="IPR002178">
    <property type="entry name" value="PTS_EIIA_type-2_dom"/>
</dbReference>
<dbReference type="PANTHER" id="PTHR30185:SF13">
    <property type="entry name" value="LICABCH OPERON REGULATOR-RELATED"/>
    <property type="match status" value="1"/>
</dbReference>
<dbReference type="OrthoDB" id="3175596at2"/>
<dbReference type="InterPro" id="IPR016152">
    <property type="entry name" value="PTrfase/Anion_transptr"/>
</dbReference>
<name>U2UT44_9ACTN</name>
<dbReference type="Gene3D" id="3.40.930.10">
    <property type="entry name" value="Mannitol-specific EII, Chain A"/>
    <property type="match status" value="1"/>
</dbReference>
<protein>
    <submittedName>
        <fullName evidence="7">Phosphoenolpyruvate-dependent sugar PTS family porter, EIIA 2 component</fullName>
    </submittedName>
</protein>
<dbReference type="AlphaFoldDB" id="U2UT44"/>
<dbReference type="Gene3D" id="1.10.1790.10">
    <property type="entry name" value="PRD domain"/>
    <property type="match status" value="2"/>
</dbReference>
<dbReference type="Gene3D" id="1.10.10.10">
    <property type="entry name" value="Winged helix-like DNA-binding domain superfamily/Winged helix DNA-binding domain"/>
    <property type="match status" value="1"/>
</dbReference>
<dbReference type="InterPro" id="IPR011608">
    <property type="entry name" value="PRD"/>
</dbReference>
<comment type="caution">
    <text evidence="7">The sequence shown here is derived from an EMBL/GenBank/DDBJ whole genome shotgun (WGS) entry which is preliminary data.</text>
</comment>
<evidence type="ECO:0000313" key="8">
    <source>
        <dbReference type="Proteomes" id="UP000016638"/>
    </source>
</evidence>
<dbReference type="PROSITE" id="PS51372">
    <property type="entry name" value="PRD_2"/>
    <property type="match status" value="1"/>
</dbReference>
<evidence type="ECO:0000256" key="2">
    <source>
        <dbReference type="ARBA" id="ARBA00023015"/>
    </source>
</evidence>
<dbReference type="SUPFAM" id="SSF55804">
    <property type="entry name" value="Phoshotransferase/anion transport protein"/>
    <property type="match status" value="1"/>
</dbReference>
<evidence type="ECO:0000259" key="5">
    <source>
        <dbReference type="PROSITE" id="PS51094"/>
    </source>
</evidence>
<dbReference type="PROSITE" id="PS51094">
    <property type="entry name" value="PTS_EIIA_TYPE_2"/>
    <property type="match status" value="1"/>
</dbReference>
<dbReference type="Pfam" id="PF08279">
    <property type="entry name" value="HTH_11"/>
    <property type="match status" value="1"/>
</dbReference>
<dbReference type="Pfam" id="PF00359">
    <property type="entry name" value="PTS_EIIA_2"/>
    <property type="match status" value="1"/>
</dbReference>
<evidence type="ECO:0000256" key="3">
    <source>
        <dbReference type="ARBA" id="ARBA00023159"/>
    </source>
</evidence>
<gene>
    <name evidence="7" type="ORF">HMPREF1316_0722</name>
</gene>
<dbReference type="InterPro" id="IPR050661">
    <property type="entry name" value="BglG_antiterminators"/>
</dbReference>
<evidence type="ECO:0000313" key="7">
    <source>
        <dbReference type="EMBL" id="ERL06262.1"/>
    </source>
</evidence>
<dbReference type="InterPro" id="IPR036388">
    <property type="entry name" value="WH-like_DNA-bd_sf"/>
</dbReference>
<keyword evidence="3" id="KW-0010">Activator</keyword>
<dbReference type="InterPro" id="IPR007737">
    <property type="entry name" value="Mga_HTH"/>
</dbReference>
<dbReference type="GO" id="GO:0006355">
    <property type="term" value="P:regulation of DNA-templated transcription"/>
    <property type="evidence" value="ECO:0007669"/>
    <property type="project" value="InterPro"/>
</dbReference>
<dbReference type="eggNOG" id="COG1762">
    <property type="taxonomic scope" value="Bacteria"/>
</dbReference>
<dbReference type="Pfam" id="PF05043">
    <property type="entry name" value="Mga"/>
    <property type="match status" value="1"/>
</dbReference>
<keyword evidence="4" id="KW-0804">Transcription</keyword>
<organism evidence="7 8">
    <name type="scientific">Olsenella profusa F0195</name>
    <dbReference type="NCBI Taxonomy" id="1125712"/>
    <lineage>
        <taxon>Bacteria</taxon>
        <taxon>Bacillati</taxon>
        <taxon>Actinomycetota</taxon>
        <taxon>Coriobacteriia</taxon>
        <taxon>Coriobacteriales</taxon>
        <taxon>Atopobiaceae</taxon>
        <taxon>Olsenella</taxon>
    </lineage>
</organism>
<dbReference type="PATRIC" id="fig|1125712.3.peg.2378"/>
<dbReference type="InterPro" id="IPR036634">
    <property type="entry name" value="PRD_sf"/>
</dbReference>
<evidence type="ECO:0000256" key="1">
    <source>
        <dbReference type="ARBA" id="ARBA00022737"/>
    </source>
</evidence>
<sequence length="642" mass="72440">MKMGPNALISQLMEQSGWVDAKTLATILHVTPRTIRSYVRRLNEESNEIIIESSSRGYRLVNNEFGIQTRPKSSTGTSADSRAERLIRILLATDRPQSIYDMADELHVSESTMQLVLRKARKIVQPYKLVISRAQDSLVLMGSEPDKRCFINRILIGSRNMDFSALTNSTVLKNGYDVHKLKYAITDALAEHGLTCDDYGLNNMVMHLAIMLSRIEAQQRMTAEEAPTTGNASPEVMCATEVCMALGESLGISIDDLDRFYFALVIEANTRRATAAGIMTSGNAPVFEERDLSIAEHAAERVSTTYCLERFSTEFIQQLAVHIHALISRAATNTFVYNPLVNEVRSEYPLIHDMAVVMADAISREASIRLTEDEIAFFTFHIGGYLQNRCMIDRDCVTCVVLYINYHNMQDYFIQRLRSLFKTQLQIISVQSVFDYDSTRLDCELILSPLEVDVPEGCRRVVISPLFGREDEEAVRKAVNEISQKKRGRQLESTIAQFLRPDFFKLNFYPGNYDELIAAMVLDCLDKGLVGEGYLEKVLEREALSPTVFDNLVAVPHTVEPAALRSFLYLVINDRPVAWGQSSANIILLLGISENDRESFTNFYSDFLSILSNAKNASELIGSVSYEDFMRRLTALLKVRHN</sequence>
<dbReference type="Pfam" id="PF00874">
    <property type="entry name" value="PRD"/>
    <property type="match status" value="2"/>
</dbReference>
<accession>U2UT44</accession>
<keyword evidence="2" id="KW-0805">Transcription regulation</keyword>
<dbReference type="PANTHER" id="PTHR30185">
    <property type="entry name" value="CRYPTIC BETA-GLUCOSIDE BGL OPERON ANTITERMINATOR"/>
    <property type="match status" value="1"/>
</dbReference>
<dbReference type="eggNOG" id="COG3711">
    <property type="taxonomic scope" value="Bacteria"/>
</dbReference>
<proteinExistence type="predicted"/>
<keyword evidence="7" id="KW-0670">Pyruvate</keyword>
<dbReference type="STRING" id="1125712.HMPREF1316_0722"/>
<dbReference type="InterPro" id="IPR013196">
    <property type="entry name" value="HTH_11"/>
</dbReference>
<evidence type="ECO:0000259" key="6">
    <source>
        <dbReference type="PROSITE" id="PS51372"/>
    </source>
</evidence>
<feature type="domain" description="PRD" evidence="6">
    <location>
        <begin position="286"/>
        <end position="392"/>
    </location>
</feature>
<feature type="domain" description="PTS EIIA type-2" evidence="5">
    <location>
        <begin position="497"/>
        <end position="636"/>
    </location>
</feature>
<reference evidence="7 8" key="1">
    <citation type="submission" date="2013-08" db="EMBL/GenBank/DDBJ databases">
        <authorList>
            <person name="Durkin A.S."/>
            <person name="Haft D.R."/>
            <person name="McCorrison J."/>
            <person name="Torralba M."/>
            <person name="Gillis M."/>
            <person name="Haft D.H."/>
            <person name="Methe B."/>
            <person name="Sutton G."/>
            <person name="Nelson K.E."/>
        </authorList>
    </citation>
    <scope>NUCLEOTIDE SEQUENCE [LARGE SCALE GENOMIC DNA]</scope>
    <source>
        <strain evidence="7 8">F0195</strain>
    </source>
</reference>
<keyword evidence="1" id="KW-0677">Repeat</keyword>
<evidence type="ECO:0000256" key="4">
    <source>
        <dbReference type="ARBA" id="ARBA00023163"/>
    </source>
</evidence>
<dbReference type="Proteomes" id="UP000016638">
    <property type="component" value="Unassembled WGS sequence"/>
</dbReference>
<dbReference type="EMBL" id="AWEZ01000069">
    <property type="protein sequence ID" value="ERL06262.1"/>
    <property type="molecule type" value="Genomic_DNA"/>
</dbReference>
<dbReference type="SUPFAM" id="SSF63520">
    <property type="entry name" value="PTS-regulatory domain, PRD"/>
    <property type="match status" value="2"/>
</dbReference>